<gene>
    <name evidence="2 4" type="ORF">BDZ99DRAFT_440879</name>
</gene>
<feature type="transmembrane region" description="Helical" evidence="1">
    <location>
        <begin position="507"/>
        <end position="525"/>
    </location>
</feature>
<evidence type="ECO:0000313" key="4">
    <source>
        <dbReference type="RefSeq" id="XP_033578852.1"/>
    </source>
</evidence>
<reference evidence="2 4" key="1">
    <citation type="journal article" date="2020" name="Stud. Mycol.">
        <title>101 Dothideomycetes genomes: a test case for predicting lifestyles and emergence of pathogens.</title>
        <authorList>
            <person name="Haridas S."/>
            <person name="Albert R."/>
            <person name="Binder M."/>
            <person name="Bloem J."/>
            <person name="Labutti K."/>
            <person name="Salamov A."/>
            <person name="Andreopoulos B."/>
            <person name="Baker S."/>
            <person name="Barry K."/>
            <person name="Bills G."/>
            <person name="Bluhm B."/>
            <person name="Cannon C."/>
            <person name="Castanera R."/>
            <person name="Culley D."/>
            <person name="Daum C."/>
            <person name="Ezra D."/>
            <person name="Gonzalez J."/>
            <person name="Henrissat B."/>
            <person name="Kuo A."/>
            <person name="Liang C."/>
            <person name="Lipzen A."/>
            <person name="Lutzoni F."/>
            <person name="Magnuson J."/>
            <person name="Mondo S."/>
            <person name="Nolan M."/>
            <person name="Ohm R."/>
            <person name="Pangilinan J."/>
            <person name="Park H.-J."/>
            <person name="Ramirez L."/>
            <person name="Alfaro M."/>
            <person name="Sun H."/>
            <person name="Tritt A."/>
            <person name="Yoshinaga Y."/>
            <person name="Zwiers L.-H."/>
            <person name="Turgeon B."/>
            <person name="Goodwin S."/>
            <person name="Spatafora J."/>
            <person name="Crous P."/>
            <person name="Grigoriev I."/>
        </authorList>
    </citation>
    <scope>NUCLEOTIDE SEQUENCE</scope>
    <source>
        <strain evidence="2 4">CBS 304.34</strain>
    </source>
</reference>
<organism evidence="2">
    <name type="scientific">Mytilinidion resinicola</name>
    <dbReference type="NCBI Taxonomy" id="574789"/>
    <lineage>
        <taxon>Eukaryota</taxon>
        <taxon>Fungi</taxon>
        <taxon>Dikarya</taxon>
        <taxon>Ascomycota</taxon>
        <taxon>Pezizomycotina</taxon>
        <taxon>Dothideomycetes</taxon>
        <taxon>Pleosporomycetidae</taxon>
        <taxon>Mytilinidiales</taxon>
        <taxon>Mytilinidiaceae</taxon>
        <taxon>Mytilinidion</taxon>
    </lineage>
</organism>
<dbReference type="Proteomes" id="UP000504636">
    <property type="component" value="Unplaced"/>
</dbReference>
<feature type="transmembrane region" description="Helical" evidence="1">
    <location>
        <begin position="112"/>
        <end position="133"/>
    </location>
</feature>
<dbReference type="InterPro" id="IPR010640">
    <property type="entry name" value="Low_temperature_requirement_A"/>
</dbReference>
<evidence type="ECO:0000313" key="2">
    <source>
        <dbReference type="EMBL" id="KAF2811888.1"/>
    </source>
</evidence>
<reference evidence="4" key="3">
    <citation type="submission" date="2025-04" db="UniProtKB">
        <authorList>
            <consortium name="RefSeq"/>
        </authorList>
    </citation>
    <scope>IDENTIFICATION</scope>
    <source>
        <strain evidence="4">CBS 304.34</strain>
    </source>
</reference>
<evidence type="ECO:0000256" key="1">
    <source>
        <dbReference type="SAM" id="Phobius"/>
    </source>
</evidence>
<dbReference type="GeneID" id="54458628"/>
<dbReference type="PANTHER" id="PTHR42101:SF1">
    <property type="entry name" value="LOW TEMPERATURE REQUIREMENT A"/>
    <property type="match status" value="1"/>
</dbReference>
<feature type="transmembrane region" description="Helical" evidence="1">
    <location>
        <begin position="211"/>
        <end position="234"/>
    </location>
</feature>
<proteinExistence type="predicted"/>
<feature type="transmembrane region" description="Helical" evidence="1">
    <location>
        <begin position="140"/>
        <end position="159"/>
    </location>
</feature>
<keyword evidence="3" id="KW-1185">Reference proteome</keyword>
<sequence length="534" mass="60814">MHETPAFHRHAEATTAELFYDLFFVANLTTFTANLEINDSEALSAYIGFFCLLWFTWYQTSLYDVRFAADSVFERCCKALHFGVMVGFAVIGPDWKPGQAVYSYSKFKAFSYILMVSRFVLIWQYGVTLFFTWRYRRTRLPLLMVMASYLVAAILYGALSTAFPKDSDTPATSNVYIAWYVIAIGETLLTTAVSCYWRVISFKGTHLVQRMSLLTLIILGEGIIVICKAISYIVKNDYPFDSSVTGQIVSSILIIYFLYMLYFDRLREDHFGTIKQQIWAFIHFPLHISLVLLLEGVSNFVTWRQAIVGLEYLDSWMNYGLKDFFETNPVDYKNVTLAIDYYNNTAAEQVFAFVPKGTDLTGPKQTVEKALEAMSKAFTPNMTATGAWNDEDFVTAYADYYFTLFNTNLEALAIKAPEKKEKEGAKPNPADTLVALLKVFDLIFVYFFVTAGLTLIVMGTLAFLSEKPKTIGAYFRNGMYFTVGLALCLLSLLKFTAAEGKYEYSPWVLPTLTLSFFAVVVINYIKRKPKAYEH</sequence>
<evidence type="ECO:0008006" key="5">
    <source>
        <dbReference type="Google" id="ProtNLM"/>
    </source>
</evidence>
<keyword evidence="1" id="KW-1133">Transmembrane helix</keyword>
<dbReference type="AlphaFoldDB" id="A0A6A6YTJ0"/>
<protein>
    <recommendedName>
        <fullName evidence="5">Low temperature requirement A</fullName>
    </recommendedName>
</protein>
<feature type="transmembrane region" description="Helical" evidence="1">
    <location>
        <begin position="43"/>
        <end position="60"/>
    </location>
</feature>
<feature type="transmembrane region" description="Helical" evidence="1">
    <location>
        <begin position="179"/>
        <end position="199"/>
    </location>
</feature>
<feature type="transmembrane region" description="Helical" evidence="1">
    <location>
        <begin position="246"/>
        <end position="266"/>
    </location>
</feature>
<feature type="transmembrane region" description="Helical" evidence="1">
    <location>
        <begin position="443"/>
        <end position="465"/>
    </location>
</feature>
<dbReference type="PANTHER" id="PTHR42101">
    <property type="entry name" value="CHROMOSOME 16, WHOLE GENOME SHOTGUN SEQUENCE"/>
    <property type="match status" value="1"/>
</dbReference>
<dbReference type="Pfam" id="PF06772">
    <property type="entry name" value="LtrA"/>
    <property type="match status" value="1"/>
</dbReference>
<feature type="transmembrane region" description="Helical" evidence="1">
    <location>
        <begin position="477"/>
        <end position="495"/>
    </location>
</feature>
<dbReference type="EMBL" id="MU003698">
    <property type="protein sequence ID" value="KAF2811888.1"/>
    <property type="molecule type" value="Genomic_DNA"/>
</dbReference>
<dbReference type="OrthoDB" id="3177213at2759"/>
<name>A0A6A6YTJ0_9PEZI</name>
<evidence type="ECO:0000313" key="3">
    <source>
        <dbReference type="Proteomes" id="UP000504636"/>
    </source>
</evidence>
<keyword evidence="1" id="KW-0472">Membrane</keyword>
<accession>A0A6A6YTJ0</accession>
<reference evidence="4" key="2">
    <citation type="submission" date="2020-04" db="EMBL/GenBank/DDBJ databases">
        <authorList>
            <consortium name="NCBI Genome Project"/>
        </authorList>
    </citation>
    <scope>NUCLEOTIDE SEQUENCE</scope>
    <source>
        <strain evidence="4">CBS 304.34</strain>
    </source>
</reference>
<keyword evidence="1" id="KW-0812">Transmembrane</keyword>
<dbReference type="RefSeq" id="XP_033578852.1">
    <property type="nucleotide sequence ID" value="XM_033717735.1"/>
</dbReference>